<dbReference type="RefSeq" id="XP_056040836.1">
    <property type="nucleotide sequence ID" value="XM_056186104.1"/>
</dbReference>
<dbReference type="EMBL" id="JARPMG010000011">
    <property type="protein sequence ID" value="KAJ8097386.1"/>
    <property type="molecule type" value="Genomic_DNA"/>
</dbReference>
<dbReference type="AlphaFoldDB" id="A0AAD7QM25"/>
<evidence type="ECO:0000256" key="1">
    <source>
        <dbReference type="SAM" id="MobiDB-lite"/>
    </source>
</evidence>
<evidence type="ECO:0000313" key="3">
    <source>
        <dbReference type="Proteomes" id="UP001217417"/>
    </source>
</evidence>
<sequence length="169" mass="18523">MMSSRASLSEPRSATRSSTTVQATTPASFSASRFLKGNDYGSSLKAANRLGSSPSEFASSLLMNDDIHDPFASEDEADGRVEPAGAGEGKRDRGIEMDDIVHDIEYVPAVIQVMGPETGKSRYVSAAHLLGNVIVFEEFVKELTAMVQVRSTLIDRVDYGWPRHRSRRR</sequence>
<dbReference type="GeneID" id="80881270"/>
<feature type="region of interest" description="Disordered" evidence="1">
    <location>
        <begin position="1"/>
        <end position="28"/>
    </location>
</feature>
<dbReference type="Proteomes" id="UP001217417">
    <property type="component" value="Unassembled WGS sequence"/>
</dbReference>
<organism evidence="2 3">
    <name type="scientific">Lipomyces tetrasporus</name>
    <dbReference type="NCBI Taxonomy" id="54092"/>
    <lineage>
        <taxon>Eukaryota</taxon>
        <taxon>Fungi</taxon>
        <taxon>Dikarya</taxon>
        <taxon>Ascomycota</taxon>
        <taxon>Saccharomycotina</taxon>
        <taxon>Lipomycetes</taxon>
        <taxon>Lipomycetales</taxon>
        <taxon>Lipomycetaceae</taxon>
        <taxon>Lipomyces</taxon>
    </lineage>
</organism>
<comment type="caution">
    <text evidence="2">The sequence shown here is derived from an EMBL/GenBank/DDBJ whole genome shotgun (WGS) entry which is preliminary data.</text>
</comment>
<reference evidence="2" key="1">
    <citation type="submission" date="2023-03" db="EMBL/GenBank/DDBJ databases">
        <title>Near-Complete genome sequence of Lipomyces tetrasporous NRRL Y-64009, an oleaginous yeast capable of growing on lignocellulosic hydrolysates.</title>
        <authorList>
            <consortium name="Lawrence Berkeley National Laboratory"/>
            <person name="Jagtap S.S."/>
            <person name="Liu J.-J."/>
            <person name="Walukiewicz H.E."/>
            <person name="Pangilinan J."/>
            <person name="Lipzen A."/>
            <person name="Ahrendt S."/>
            <person name="Koriabine M."/>
            <person name="Cobaugh K."/>
            <person name="Salamov A."/>
            <person name="Yoshinaga Y."/>
            <person name="Ng V."/>
            <person name="Daum C."/>
            <person name="Grigoriev I.V."/>
            <person name="Slininger P.J."/>
            <person name="Dien B.S."/>
            <person name="Jin Y.-S."/>
            <person name="Rao C.V."/>
        </authorList>
    </citation>
    <scope>NUCLEOTIDE SEQUENCE</scope>
    <source>
        <strain evidence="2">NRRL Y-64009</strain>
    </source>
</reference>
<gene>
    <name evidence="2" type="ORF">POJ06DRAFT_240712</name>
</gene>
<evidence type="ECO:0000313" key="2">
    <source>
        <dbReference type="EMBL" id="KAJ8097386.1"/>
    </source>
</evidence>
<keyword evidence="3" id="KW-1185">Reference proteome</keyword>
<accession>A0AAD7QM25</accession>
<protein>
    <submittedName>
        <fullName evidence="2">Uncharacterized protein</fullName>
    </submittedName>
</protein>
<name>A0AAD7QM25_9ASCO</name>
<proteinExistence type="predicted"/>
<feature type="region of interest" description="Disordered" evidence="1">
    <location>
        <begin position="68"/>
        <end position="92"/>
    </location>
</feature>